<reference evidence="2 3" key="1">
    <citation type="submission" date="2021-01" db="EMBL/GenBank/DDBJ databases">
        <title>Whole genome shotgun sequence of Catellatospora citrea NBRC 14495.</title>
        <authorList>
            <person name="Komaki H."/>
            <person name="Tamura T."/>
        </authorList>
    </citation>
    <scope>NUCLEOTIDE SEQUENCE [LARGE SCALE GENOMIC DNA]</scope>
    <source>
        <strain evidence="2 3">NBRC 14495</strain>
    </source>
</reference>
<keyword evidence="1" id="KW-0812">Transmembrane</keyword>
<evidence type="ECO:0000313" key="2">
    <source>
        <dbReference type="EMBL" id="GIF96504.1"/>
    </source>
</evidence>
<evidence type="ECO:0000313" key="3">
    <source>
        <dbReference type="Proteomes" id="UP000659904"/>
    </source>
</evidence>
<dbReference type="Proteomes" id="UP000659904">
    <property type="component" value="Unassembled WGS sequence"/>
</dbReference>
<keyword evidence="1" id="KW-1133">Transmembrane helix</keyword>
<keyword evidence="3" id="KW-1185">Reference proteome</keyword>
<sequence length="144" mass="15882">MPVTSTYFTRLHRASLAVAALSAALAVWSWLPASTGHESTALVAFWLVVPVILPGMIMSIRRQPNRNSPLAMWFHVRWFLSGAPRWAAVLWFLSLAATVLTMVTGIKPGSHDPAGFARMFAMMAFYFAVTGVLTYRALAQEQQA</sequence>
<comment type="caution">
    <text evidence="2">The sequence shown here is derived from an EMBL/GenBank/DDBJ whole genome shotgun (WGS) entry which is preliminary data.</text>
</comment>
<feature type="transmembrane region" description="Helical" evidence="1">
    <location>
        <begin position="39"/>
        <end position="57"/>
    </location>
</feature>
<keyword evidence="1" id="KW-0472">Membrane</keyword>
<protein>
    <submittedName>
        <fullName evidence="2">Uncharacterized protein</fullName>
    </submittedName>
</protein>
<organism evidence="2 3">
    <name type="scientific">Catellatospora citrea</name>
    <dbReference type="NCBI Taxonomy" id="53366"/>
    <lineage>
        <taxon>Bacteria</taxon>
        <taxon>Bacillati</taxon>
        <taxon>Actinomycetota</taxon>
        <taxon>Actinomycetes</taxon>
        <taxon>Micromonosporales</taxon>
        <taxon>Micromonosporaceae</taxon>
        <taxon>Catellatospora</taxon>
    </lineage>
</organism>
<name>A0A8J3KJX4_9ACTN</name>
<feature type="transmembrane region" description="Helical" evidence="1">
    <location>
        <begin position="78"/>
        <end position="103"/>
    </location>
</feature>
<proteinExistence type="predicted"/>
<dbReference type="EMBL" id="BONH01000005">
    <property type="protein sequence ID" value="GIF96504.1"/>
    <property type="molecule type" value="Genomic_DNA"/>
</dbReference>
<feature type="transmembrane region" description="Helical" evidence="1">
    <location>
        <begin position="115"/>
        <end position="138"/>
    </location>
</feature>
<gene>
    <name evidence="2" type="ORF">Cci01nite_15980</name>
</gene>
<evidence type="ECO:0000256" key="1">
    <source>
        <dbReference type="SAM" id="Phobius"/>
    </source>
</evidence>
<dbReference type="AlphaFoldDB" id="A0A8J3KJX4"/>
<accession>A0A8J3KJX4</accession>